<proteinExistence type="inferred from homology"/>
<dbReference type="RefSeq" id="WP_264503298.1">
    <property type="nucleotide sequence ID" value="NZ_JAPDDS010000017.1"/>
</dbReference>
<protein>
    <submittedName>
        <fullName evidence="12">Right-handed parallel beta-helix repeat-containing protein</fullName>
    </submittedName>
</protein>
<dbReference type="PANTHER" id="PTHR40088:SF1">
    <property type="entry name" value="PECTATE LYASE PEL9"/>
    <property type="match status" value="1"/>
</dbReference>
<keyword evidence="7" id="KW-0456">Lyase</keyword>
<evidence type="ECO:0000256" key="8">
    <source>
        <dbReference type="ARBA" id="ARBA00038263"/>
    </source>
</evidence>
<comment type="caution">
    <text evidence="12">The sequence shown here is derived from an EMBL/GenBank/DDBJ whole genome shotgun (WGS) entry which is preliminary data.</text>
</comment>
<reference evidence="12 13" key="1">
    <citation type="submission" date="2022-10" db="EMBL/GenBank/DDBJ databases">
        <title>Luteolibacter flavescens strain MCCC 1K03193, whole genome shotgun sequencing project.</title>
        <authorList>
            <person name="Zhao G."/>
            <person name="Shen L."/>
        </authorList>
    </citation>
    <scope>NUCLEOTIDE SEQUENCE [LARGE SCALE GENOMIC DNA]</scope>
    <source>
        <strain evidence="12 13">MCCC 1K03193</strain>
    </source>
</reference>
<keyword evidence="3" id="KW-0964">Secreted</keyword>
<comment type="cofactor">
    <cofactor evidence="1">
        <name>Ca(2+)</name>
        <dbReference type="ChEBI" id="CHEBI:29108"/>
    </cofactor>
</comment>
<dbReference type="Proteomes" id="UP001207930">
    <property type="component" value="Unassembled WGS sequence"/>
</dbReference>
<dbReference type="Pfam" id="PF22842">
    <property type="entry name" value="Pel9A-like_beta_helix"/>
    <property type="match status" value="1"/>
</dbReference>
<evidence type="ECO:0000259" key="11">
    <source>
        <dbReference type="Pfam" id="PF22842"/>
    </source>
</evidence>
<dbReference type="InterPro" id="IPR011050">
    <property type="entry name" value="Pectin_lyase_fold/virulence"/>
</dbReference>
<accession>A0ABT3FUV7</accession>
<evidence type="ECO:0000313" key="12">
    <source>
        <dbReference type="EMBL" id="MCW1887342.1"/>
    </source>
</evidence>
<evidence type="ECO:0000256" key="9">
    <source>
        <dbReference type="SAM" id="MobiDB-lite"/>
    </source>
</evidence>
<dbReference type="PANTHER" id="PTHR40088">
    <property type="entry name" value="PECTATE LYASE (EUROFUNG)"/>
    <property type="match status" value="1"/>
</dbReference>
<dbReference type="EMBL" id="JAPDDS010000017">
    <property type="protein sequence ID" value="MCW1887342.1"/>
    <property type="molecule type" value="Genomic_DNA"/>
</dbReference>
<evidence type="ECO:0000256" key="4">
    <source>
        <dbReference type="ARBA" id="ARBA00022723"/>
    </source>
</evidence>
<sequence length="434" mass="46924">MRFLLPLLLASAAHAATWYVAPDGSDHARGDRPQPFATVQRAQAAASPGDTVILRGGTYAMQESMIARRERIWAYVTLLDKSGKPGKPITYRAETGEQPVFDLSAVKPAGLRVHAFEVKGSHLVLQGISVTGVQVTAAHHTQSICFSNTGSHNRYERLRMHDGMGIGFYLSRGSNNLVLNCDAWNNYDPVSEGGRGGNVDGFGGHPNRGDTGNVFRGCRAWFNSDDGFDCISAWESIRFENCWAWQNGKSPDGKSLGDGNGFKIGGFGLEAKRGLPDPMPRHTVIRCVAASNKANGFYANHHPGGSNWIHNSAYANRTNFNFLGRDFSTHTGVPGSGHIIRNNIGFGSRNELAQLDREKCQLAGNIFGERLETKDFLSLDVSLLAAPRQKDGSLPHIDFMRPAPKGKMVDAGEKGAEPFNGKAPDAGAIESGST</sequence>
<keyword evidence="5 10" id="KW-0732">Signal</keyword>
<evidence type="ECO:0000256" key="10">
    <source>
        <dbReference type="SAM" id="SignalP"/>
    </source>
</evidence>
<dbReference type="InterPro" id="IPR052052">
    <property type="entry name" value="Polysaccharide_Lyase_9"/>
</dbReference>
<dbReference type="InterPro" id="IPR012334">
    <property type="entry name" value="Pectin_lyas_fold"/>
</dbReference>
<evidence type="ECO:0000313" key="13">
    <source>
        <dbReference type="Proteomes" id="UP001207930"/>
    </source>
</evidence>
<keyword evidence="13" id="KW-1185">Reference proteome</keyword>
<evidence type="ECO:0000256" key="6">
    <source>
        <dbReference type="ARBA" id="ARBA00022837"/>
    </source>
</evidence>
<feature type="chain" id="PRO_5047411703" evidence="10">
    <location>
        <begin position="16"/>
        <end position="434"/>
    </location>
</feature>
<feature type="signal peptide" evidence="10">
    <location>
        <begin position="1"/>
        <end position="15"/>
    </location>
</feature>
<evidence type="ECO:0000256" key="3">
    <source>
        <dbReference type="ARBA" id="ARBA00022525"/>
    </source>
</evidence>
<dbReference type="InterPro" id="IPR053868">
    <property type="entry name" value="Pel9A-like_beta_helix"/>
</dbReference>
<organism evidence="12 13">
    <name type="scientific">Luteolibacter flavescens</name>
    <dbReference type="NCBI Taxonomy" id="1859460"/>
    <lineage>
        <taxon>Bacteria</taxon>
        <taxon>Pseudomonadati</taxon>
        <taxon>Verrucomicrobiota</taxon>
        <taxon>Verrucomicrobiia</taxon>
        <taxon>Verrucomicrobiales</taxon>
        <taxon>Verrucomicrobiaceae</taxon>
        <taxon>Luteolibacter</taxon>
    </lineage>
</organism>
<keyword evidence="4" id="KW-0479">Metal-binding</keyword>
<evidence type="ECO:0000256" key="1">
    <source>
        <dbReference type="ARBA" id="ARBA00001913"/>
    </source>
</evidence>
<evidence type="ECO:0000256" key="2">
    <source>
        <dbReference type="ARBA" id="ARBA00004613"/>
    </source>
</evidence>
<dbReference type="Gene3D" id="2.160.20.10">
    <property type="entry name" value="Single-stranded right-handed beta-helix, Pectin lyase-like"/>
    <property type="match status" value="1"/>
</dbReference>
<gene>
    <name evidence="12" type="ORF">OKA04_21570</name>
</gene>
<evidence type="ECO:0000256" key="7">
    <source>
        <dbReference type="ARBA" id="ARBA00023239"/>
    </source>
</evidence>
<comment type="similarity">
    <text evidence="8">Belongs to the polysaccharide lyase 9 family.</text>
</comment>
<name>A0ABT3FUV7_9BACT</name>
<keyword evidence="6" id="KW-0106">Calcium</keyword>
<feature type="domain" description="Pel9A-like right handed beta-helix region" evidence="11">
    <location>
        <begin position="13"/>
        <end position="349"/>
    </location>
</feature>
<feature type="region of interest" description="Disordered" evidence="9">
    <location>
        <begin position="409"/>
        <end position="434"/>
    </location>
</feature>
<dbReference type="SUPFAM" id="SSF51126">
    <property type="entry name" value="Pectin lyase-like"/>
    <property type="match status" value="1"/>
</dbReference>
<evidence type="ECO:0000256" key="5">
    <source>
        <dbReference type="ARBA" id="ARBA00022729"/>
    </source>
</evidence>
<comment type="subcellular location">
    <subcellularLocation>
        <location evidence="2">Secreted</location>
    </subcellularLocation>
</comment>